<evidence type="ECO:0000313" key="9">
    <source>
        <dbReference type="Proteomes" id="UP000000442"/>
    </source>
</evidence>
<comment type="catalytic activity">
    <reaction evidence="6">
        <text>glycolate + A = glyoxylate + AH2</text>
        <dbReference type="Rhea" id="RHEA:21264"/>
        <dbReference type="ChEBI" id="CHEBI:13193"/>
        <dbReference type="ChEBI" id="CHEBI:17499"/>
        <dbReference type="ChEBI" id="CHEBI:29805"/>
        <dbReference type="ChEBI" id="CHEBI:36655"/>
        <dbReference type="EC" id="1.1.99.14"/>
    </reaction>
</comment>
<dbReference type="InterPro" id="IPR009051">
    <property type="entry name" value="Helical_ferredxn"/>
</dbReference>
<dbReference type="GO" id="GO:0019154">
    <property type="term" value="F:glycolate dehydrogenase activity"/>
    <property type="evidence" value="ECO:0007669"/>
    <property type="project" value="UniProtKB-EC"/>
</dbReference>
<dbReference type="InterPro" id="IPR017900">
    <property type="entry name" value="4Fe4S_Fe_S_CS"/>
</dbReference>
<dbReference type="InterPro" id="IPR004017">
    <property type="entry name" value="Cys_rich_dom"/>
</dbReference>
<dbReference type="InterPro" id="IPR012257">
    <property type="entry name" value="Glc_ox_4Fe-4S"/>
</dbReference>
<feature type="domain" description="4Fe-4S ferredoxin-type" evidence="7">
    <location>
        <begin position="51"/>
        <end position="82"/>
    </location>
</feature>
<dbReference type="OrthoDB" id="5289041at2"/>
<dbReference type="EC" id="1.1.99.14" evidence="6"/>
<keyword evidence="1 6" id="KW-0004">4Fe-4S</keyword>
<dbReference type="Pfam" id="PF02754">
    <property type="entry name" value="CCG"/>
    <property type="match status" value="2"/>
</dbReference>
<name>C0QK90_DESAH</name>
<evidence type="ECO:0000256" key="3">
    <source>
        <dbReference type="ARBA" id="ARBA00022737"/>
    </source>
</evidence>
<dbReference type="InterPro" id="IPR017896">
    <property type="entry name" value="4Fe4S_Fe-S-bd"/>
</dbReference>
<keyword evidence="2 6" id="KW-0479">Metal-binding</keyword>
<dbReference type="PIRSF" id="PIRSF000139">
    <property type="entry name" value="Glc_ox_4Fe-4S"/>
    <property type="match status" value="1"/>
</dbReference>
<dbReference type="PANTHER" id="PTHR32479:SF17">
    <property type="entry name" value="GLYCOLATE OXIDASE IRON-SULFUR SUBUNIT"/>
    <property type="match status" value="1"/>
</dbReference>
<keyword evidence="9" id="KW-1185">Reference proteome</keyword>
<dbReference type="Gene3D" id="1.10.1060.10">
    <property type="entry name" value="Alpha-helical ferredoxin"/>
    <property type="match status" value="1"/>
</dbReference>
<comment type="function">
    <text evidence="6">Component of a complex that catalyzes the oxidation of glycolate to glyoxylate.</text>
</comment>
<dbReference type="PROSITE" id="PS00198">
    <property type="entry name" value="4FE4S_FER_1"/>
    <property type="match status" value="2"/>
</dbReference>
<evidence type="ECO:0000313" key="8">
    <source>
        <dbReference type="EMBL" id="ACN13961.1"/>
    </source>
</evidence>
<dbReference type="Pfam" id="PF13183">
    <property type="entry name" value="Fer4_8"/>
    <property type="match status" value="1"/>
</dbReference>
<dbReference type="PANTHER" id="PTHR32479">
    <property type="entry name" value="GLYCOLATE OXIDASE IRON-SULFUR SUBUNIT"/>
    <property type="match status" value="1"/>
</dbReference>
<dbReference type="STRING" id="177437.HRM2_08480"/>
<dbReference type="AlphaFoldDB" id="C0QK90"/>
<comment type="cofactor">
    <cofactor evidence="6">
        <name>[4Fe-4S] cluster</name>
        <dbReference type="ChEBI" id="CHEBI:49883"/>
    </cofactor>
    <text evidence="6">Binds 2 [4Fe-4S] clusters.</text>
</comment>
<dbReference type="HOGENOM" id="CLU_023081_0_1_7"/>
<evidence type="ECO:0000256" key="2">
    <source>
        <dbReference type="ARBA" id="ARBA00022723"/>
    </source>
</evidence>
<keyword evidence="6" id="KW-0249">Electron transport</keyword>
<dbReference type="PROSITE" id="PS51379">
    <property type="entry name" value="4FE4S_FER_2"/>
    <property type="match status" value="2"/>
</dbReference>
<evidence type="ECO:0000259" key="7">
    <source>
        <dbReference type="PROSITE" id="PS51379"/>
    </source>
</evidence>
<dbReference type="Proteomes" id="UP000000442">
    <property type="component" value="Chromosome"/>
</dbReference>
<keyword evidence="3" id="KW-0677">Repeat</keyword>
<organism evidence="8 9">
    <name type="scientific">Desulforapulum autotrophicum (strain ATCC 43914 / DSM 3382 / VKM B-1955 / HRM2)</name>
    <name type="common">Desulfobacterium autotrophicum</name>
    <dbReference type="NCBI Taxonomy" id="177437"/>
    <lineage>
        <taxon>Bacteria</taxon>
        <taxon>Pseudomonadati</taxon>
        <taxon>Thermodesulfobacteriota</taxon>
        <taxon>Desulfobacteria</taxon>
        <taxon>Desulfobacterales</taxon>
        <taxon>Desulfobacteraceae</taxon>
        <taxon>Desulforapulum</taxon>
    </lineage>
</organism>
<feature type="domain" description="4Fe-4S ferredoxin-type" evidence="7">
    <location>
        <begin position="2"/>
        <end position="32"/>
    </location>
</feature>
<dbReference type="GO" id="GO:0046872">
    <property type="term" value="F:metal ion binding"/>
    <property type="evidence" value="ECO:0007669"/>
    <property type="project" value="UniProtKB-UniRule"/>
</dbReference>
<evidence type="ECO:0000256" key="4">
    <source>
        <dbReference type="ARBA" id="ARBA00023004"/>
    </source>
</evidence>
<dbReference type="eggNOG" id="COG0247">
    <property type="taxonomic scope" value="Bacteria"/>
</dbReference>
<dbReference type="GO" id="GO:0051539">
    <property type="term" value="F:4 iron, 4 sulfur cluster binding"/>
    <property type="evidence" value="ECO:0007669"/>
    <property type="project" value="UniProtKB-UniRule"/>
</dbReference>
<protein>
    <recommendedName>
        <fullName evidence="6">Glycolate oxidase iron-sulfur subunit</fullName>
        <ecNumber evidence="6">1.1.99.14</ecNumber>
    </recommendedName>
</protein>
<keyword evidence="4 6" id="KW-0408">Iron</keyword>
<keyword evidence="5 6" id="KW-0411">Iron-sulfur</keyword>
<dbReference type="RefSeq" id="WP_012663201.1">
    <property type="nucleotide sequence ID" value="NC_012108.1"/>
</dbReference>
<keyword evidence="6" id="KW-0813">Transport</keyword>
<accession>C0QK90</accession>
<proteinExistence type="predicted"/>
<evidence type="ECO:0000256" key="1">
    <source>
        <dbReference type="ARBA" id="ARBA00022485"/>
    </source>
</evidence>
<gene>
    <name evidence="8" type="primary">glcF1</name>
    <name evidence="8" type="ordered locus">HRM2_08480</name>
</gene>
<dbReference type="KEGG" id="dat:HRM2_08480"/>
<dbReference type="EMBL" id="CP001087">
    <property type="protein sequence ID" value="ACN13961.1"/>
    <property type="molecule type" value="Genomic_DNA"/>
</dbReference>
<sequence length="443" mass="49055">MKQTTKSLQNCVKCGLCLATCPVYRVLKEEQASPRARLQLINAFEDNTLGASPLLKELISKCLMCGSCAVTCPSGINHYEKFMDMRQKMVADLGDTPAIKGLIYLLSKEYRIRMGAGMAKIGQRLTPDFLARKYRLGNIPVKQFPQLNEKPLRSGLPEKIAPVGKKKGCVVYFTGCATNYMYGDTGRSVVGVLTLLGYEVIIPRDQTCCAIPMMFHGAQEQAFENIQTNVTALAAYDCDAVIVDCTTCGAALKDEYPRLLDRMLDQNIEQNVESTGNNHNALTKKNPVQTSALKTLAADARQIADKTIDILSFLSTHIAELEFKPQEDCPERAAYHAPCHSRNSFHTLDRVREILKGLPTIDYVSTPGEADCCGGGGTFFYEHPDIADAMIHKKVDQVRSARVDLWLTDCPVCRINLAGNLDEKDPIKVLHPVTIIHRALRQP</sequence>
<dbReference type="SUPFAM" id="SSF46548">
    <property type="entry name" value="alpha-helical ferredoxin"/>
    <property type="match status" value="1"/>
</dbReference>
<evidence type="ECO:0000256" key="6">
    <source>
        <dbReference type="PIRNR" id="PIRNR000139"/>
    </source>
</evidence>
<evidence type="ECO:0000256" key="5">
    <source>
        <dbReference type="ARBA" id="ARBA00023014"/>
    </source>
</evidence>
<reference evidence="8 9" key="1">
    <citation type="journal article" date="2009" name="Environ. Microbiol.">
        <title>Genome sequence of Desulfobacterium autotrophicum HRM2, a marine sulfate reducer oxidizing organic carbon completely to carbon dioxide.</title>
        <authorList>
            <person name="Strittmatter A.W."/>
            <person name="Liesegang H."/>
            <person name="Rabus R."/>
            <person name="Decker I."/>
            <person name="Amann J."/>
            <person name="Andres S."/>
            <person name="Henne A."/>
            <person name="Fricke W.F."/>
            <person name="Martinez-Arias R."/>
            <person name="Bartels D."/>
            <person name="Goesmann A."/>
            <person name="Krause L."/>
            <person name="Puehler A."/>
            <person name="Klenk H.P."/>
            <person name="Richter M."/>
            <person name="Schuler M."/>
            <person name="Gloeckner F.O."/>
            <person name="Meyerdierks A."/>
            <person name="Gottschalk G."/>
            <person name="Amann R."/>
        </authorList>
    </citation>
    <scope>NUCLEOTIDE SEQUENCE [LARGE SCALE GENOMIC DNA]</scope>
    <source>
        <strain evidence="9">ATCC 43914 / DSM 3382 / HRM2</strain>
    </source>
</reference>
<comment type="catalytic activity">
    <reaction evidence="6">
        <text>(R)-lactate + A = pyruvate + AH2</text>
        <dbReference type="Rhea" id="RHEA:15089"/>
        <dbReference type="ChEBI" id="CHEBI:13193"/>
        <dbReference type="ChEBI" id="CHEBI:15361"/>
        <dbReference type="ChEBI" id="CHEBI:16004"/>
        <dbReference type="ChEBI" id="CHEBI:17499"/>
    </reaction>
</comment>